<dbReference type="HOGENOM" id="CLU_883061_0_0_1"/>
<dbReference type="AlphaFoldDB" id="R0KYG9"/>
<keyword evidence="1" id="KW-0732">Signal</keyword>
<name>R0KYG9_NOSB1</name>
<keyword evidence="3" id="KW-1185">Reference proteome</keyword>
<dbReference type="EMBL" id="KB908914">
    <property type="protein sequence ID" value="EOB15262.1"/>
    <property type="molecule type" value="Genomic_DNA"/>
</dbReference>
<feature type="signal peptide" evidence="1">
    <location>
        <begin position="1"/>
        <end position="17"/>
    </location>
</feature>
<feature type="chain" id="PRO_5004344209" description="Ricin B lectin" evidence="1">
    <location>
        <begin position="18"/>
        <end position="315"/>
    </location>
</feature>
<accession>R0KYG9</accession>
<organism evidence="2 3">
    <name type="scientific">Nosema bombycis (strain CQ1 / CVCC 102059)</name>
    <name type="common">Microsporidian parasite</name>
    <name type="synonym">Pebrine of silkworm</name>
    <dbReference type="NCBI Taxonomy" id="578461"/>
    <lineage>
        <taxon>Eukaryota</taxon>
        <taxon>Fungi</taxon>
        <taxon>Fungi incertae sedis</taxon>
        <taxon>Microsporidia</taxon>
        <taxon>Nosematidae</taxon>
        <taxon>Nosema</taxon>
    </lineage>
</organism>
<evidence type="ECO:0000256" key="1">
    <source>
        <dbReference type="SAM" id="SignalP"/>
    </source>
</evidence>
<sequence>MLLLFFCDIMECLVTLSKVSYLIKDTANKKKYITTSGRTGELGDNTKDQVIFHMYSLPDVSRPFSIVSYDDKKVMIVNENREIIFVDTVLFTSYEQNKVRCDFRKNADERICTRLTNILDPKEEYKDNPEEEDADSIKKILTSGTEKTLKDIRLESFFIWSVSISNKYGGQKIIHKKTGFCLTSQKGKLKIEPCDLKHQHNSWKLKEFRETLLEKQIEDEAIRIYSENVLSQLRQKRDHCDDSDERSSCDCDEYPQRKHKKHKRHVVVGATNYRNLVNPYGQMNYQTQNYMNQMPTNTMQGVYFQSTPYLINQVE</sequence>
<evidence type="ECO:0008006" key="4">
    <source>
        <dbReference type="Google" id="ProtNLM"/>
    </source>
</evidence>
<protein>
    <recommendedName>
        <fullName evidence="4">Ricin B lectin</fullName>
    </recommendedName>
</protein>
<evidence type="ECO:0000313" key="3">
    <source>
        <dbReference type="Proteomes" id="UP000016927"/>
    </source>
</evidence>
<evidence type="ECO:0000313" key="2">
    <source>
        <dbReference type="EMBL" id="EOB15262.1"/>
    </source>
</evidence>
<dbReference type="Proteomes" id="UP000016927">
    <property type="component" value="Unassembled WGS sequence"/>
</dbReference>
<dbReference type="VEuPathDB" id="MicrosporidiaDB:NBO_6g0014"/>
<reference evidence="2 3" key="1">
    <citation type="journal article" date="2013" name="BMC Genomics">
        <title>Comparative genomics of parasitic silkworm microsporidia reveal an association between genome expansion and host adaptation.</title>
        <authorList>
            <person name="Pan G."/>
            <person name="Xu J."/>
            <person name="Li T."/>
            <person name="Xia Q."/>
            <person name="Liu S.L."/>
            <person name="Zhang G."/>
            <person name="Li S."/>
            <person name="Li C."/>
            <person name="Liu H."/>
            <person name="Yang L."/>
            <person name="Liu T."/>
            <person name="Zhang X."/>
            <person name="Wu Z."/>
            <person name="Fan W."/>
            <person name="Dang X."/>
            <person name="Xiang H."/>
            <person name="Tao M."/>
            <person name="Li Y."/>
            <person name="Hu J."/>
            <person name="Li Z."/>
            <person name="Lin L."/>
            <person name="Luo J."/>
            <person name="Geng L."/>
            <person name="Wang L."/>
            <person name="Long M."/>
            <person name="Wan Y."/>
            <person name="He N."/>
            <person name="Zhang Z."/>
            <person name="Lu C."/>
            <person name="Keeling P.J."/>
            <person name="Wang J."/>
            <person name="Xiang Z."/>
            <person name="Zhou Z."/>
        </authorList>
    </citation>
    <scope>NUCLEOTIDE SEQUENCE [LARGE SCALE GENOMIC DNA]</scope>
    <source>
        <strain evidence="3">CQ1 / CVCC 102059</strain>
    </source>
</reference>
<proteinExistence type="predicted"/>
<gene>
    <name evidence="2" type="ORF">NBO_6g0014</name>
</gene>